<evidence type="ECO:0000256" key="4">
    <source>
        <dbReference type="ARBA" id="ARBA00022692"/>
    </source>
</evidence>
<feature type="transmembrane region" description="Helical" evidence="10">
    <location>
        <begin position="180"/>
        <end position="197"/>
    </location>
</feature>
<feature type="transmembrane region" description="Helical" evidence="10">
    <location>
        <begin position="28"/>
        <end position="47"/>
    </location>
</feature>
<evidence type="ECO:0000256" key="2">
    <source>
        <dbReference type="ARBA" id="ARBA00022448"/>
    </source>
</evidence>
<evidence type="ECO:0000256" key="6">
    <source>
        <dbReference type="ARBA" id="ARBA00023053"/>
    </source>
</evidence>
<dbReference type="Gene3D" id="6.10.140.1330">
    <property type="match status" value="1"/>
</dbReference>
<sequence length="562" mass="60157">MNGVQLILVIVAAITITGLARRRGLQPALVITVIAIAASFVPGMPRLELDAEIILGVVLPPLLFTAALEFSWRSFVRNLRPILGLGVVLVLVTAAVAGVVAAWLVPALTLGTALILGAIIAPPDAVAAVAVGRELRLPGRLMTILKGESLINDAAALTLFTIAVAAVAGTHTFIDDAVLLFLYSAAVGVVVGVALGLVTDRVRAMLRNAGLETVLGLVLPFAAYLLAEQLEASGVLAVVAAGFVIGGRSKDFHFATRMQERQVWGSVEVLLEAFVFAYMGLQASFVLEELLDDGGSPWPVVGGGLAVLAAVLLIRPLWVFVMFGRRQLSLRHLRRRMDADARFRERFEAALAQREQRGAVTFADWRGLDLRQSAVLSWTGMRGVVTLAAAAGVPQTLADGTPFPARTEIQAIALIVALGTLLLQGATLPWLIRRLGVEDPEEERRLAQQVERAVAVQRDAALVVVQRFGEDPPTGADPGSVDRATRIARRQVEAASTAPDPEQHDAATRVLVDLRRRTLAAQRSALQREMASGALDDEVGRDHLEQLDHQEAALEARAQNRL</sequence>
<feature type="transmembrane region" description="Helical" evidence="10">
    <location>
        <begin position="53"/>
        <end position="70"/>
    </location>
</feature>
<dbReference type="GO" id="GO:0098719">
    <property type="term" value="P:sodium ion import across plasma membrane"/>
    <property type="evidence" value="ECO:0007669"/>
    <property type="project" value="TreeGrafter"/>
</dbReference>
<feature type="domain" description="Cation/H+ exchanger transmembrane" evidence="11">
    <location>
        <begin position="11"/>
        <end position="433"/>
    </location>
</feature>
<evidence type="ECO:0000256" key="3">
    <source>
        <dbReference type="ARBA" id="ARBA00022475"/>
    </source>
</evidence>
<keyword evidence="5 10" id="KW-1133">Transmembrane helix</keyword>
<dbReference type="PANTHER" id="PTHR10110:SF86">
    <property type="entry name" value="SODIUM_HYDROGEN EXCHANGER 7"/>
    <property type="match status" value="1"/>
</dbReference>
<keyword evidence="3" id="KW-1003">Cell membrane</keyword>
<feature type="transmembrane region" description="Helical" evidence="10">
    <location>
        <begin position="409"/>
        <end position="432"/>
    </location>
</feature>
<dbReference type="RefSeq" id="WP_284230261.1">
    <property type="nucleotide sequence ID" value="NZ_BSUL01000001.1"/>
</dbReference>
<evidence type="ECO:0000256" key="10">
    <source>
        <dbReference type="SAM" id="Phobius"/>
    </source>
</evidence>
<comment type="subcellular location">
    <subcellularLocation>
        <location evidence="1">Cell membrane</location>
        <topology evidence="1">Multi-pass membrane protein</topology>
    </subcellularLocation>
</comment>
<keyword evidence="4 10" id="KW-0812">Transmembrane</keyword>
<evidence type="ECO:0000256" key="5">
    <source>
        <dbReference type="ARBA" id="ARBA00022989"/>
    </source>
</evidence>
<feature type="transmembrane region" description="Helical" evidence="10">
    <location>
        <begin position="299"/>
        <end position="324"/>
    </location>
</feature>
<feature type="transmembrane region" description="Helical" evidence="10">
    <location>
        <begin position="269"/>
        <end position="287"/>
    </location>
</feature>
<feature type="transmembrane region" description="Helical" evidence="10">
    <location>
        <begin position="82"/>
        <end position="104"/>
    </location>
</feature>
<evidence type="ECO:0000313" key="13">
    <source>
        <dbReference type="Proteomes" id="UP001157160"/>
    </source>
</evidence>
<evidence type="ECO:0000313" key="12">
    <source>
        <dbReference type="EMBL" id="GMA27567.1"/>
    </source>
</evidence>
<feature type="transmembrane region" description="Helical" evidence="10">
    <location>
        <begin position="110"/>
        <end position="133"/>
    </location>
</feature>
<protein>
    <submittedName>
        <fullName evidence="12">Sodium/hydrogen exchanger</fullName>
    </submittedName>
</protein>
<keyword evidence="13" id="KW-1185">Reference proteome</keyword>
<keyword evidence="7" id="KW-0406">Ion transport</keyword>
<evidence type="ECO:0000256" key="7">
    <source>
        <dbReference type="ARBA" id="ARBA00023065"/>
    </source>
</evidence>
<feature type="transmembrane region" description="Helical" evidence="10">
    <location>
        <begin position="154"/>
        <end position="174"/>
    </location>
</feature>
<dbReference type="InterPro" id="IPR018422">
    <property type="entry name" value="Cation/H_exchanger_CPA1"/>
</dbReference>
<evidence type="ECO:0000256" key="8">
    <source>
        <dbReference type="ARBA" id="ARBA00023136"/>
    </source>
</evidence>
<keyword evidence="2" id="KW-0813">Transport</keyword>
<evidence type="ECO:0000256" key="9">
    <source>
        <dbReference type="ARBA" id="ARBA00023201"/>
    </source>
</evidence>
<dbReference type="Proteomes" id="UP001157160">
    <property type="component" value="Unassembled WGS sequence"/>
</dbReference>
<feature type="transmembrane region" description="Helical" evidence="10">
    <location>
        <begin position="375"/>
        <end position="397"/>
    </location>
</feature>
<dbReference type="AlphaFoldDB" id="A0AA37UHZ9"/>
<keyword evidence="9" id="KW-0739">Sodium transport</keyword>
<proteinExistence type="predicted"/>
<dbReference type="GO" id="GO:0005886">
    <property type="term" value="C:plasma membrane"/>
    <property type="evidence" value="ECO:0007669"/>
    <property type="project" value="UniProtKB-SubCell"/>
</dbReference>
<keyword evidence="6" id="KW-0915">Sodium</keyword>
<dbReference type="GO" id="GO:0051453">
    <property type="term" value="P:regulation of intracellular pH"/>
    <property type="evidence" value="ECO:0007669"/>
    <property type="project" value="TreeGrafter"/>
</dbReference>
<dbReference type="GO" id="GO:0015386">
    <property type="term" value="F:potassium:proton antiporter activity"/>
    <property type="evidence" value="ECO:0007669"/>
    <property type="project" value="TreeGrafter"/>
</dbReference>
<reference evidence="12 13" key="1">
    <citation type="journal article" date="2014" name="Int. J. Syst. Evol. Microbiol.">
        <title>Complete genome sequence of Corynebacterium casei LMG S-19264T (=DSM 44701T), isolated from a smear-ripened cheese.</title>
        <authorList>
            <consortium name="US DOE Joint Genome Institute (JGI-PGF)"/>
            <person name="Walter F."/>
            <person name="Albersmeier A."/>
            <person name="Kalinowski J."/>
            <person name="Ruckert C."/>
        </authorList>
    </citation>
    <scope>NUCLEOTIDE SEQUENCE [LARGE SCALE GENOMIC DNA]</scope>
    <source>
        <strain evidence="12 13">NBRC 112289</strain>
    </source>
</reference>
<dbReference type="InterPro" id="IPR006153">
    <property type="entry name" value="Cation/H_exchanger_TM"/>
</dbReference>
<organism evidence="12 13">
    <name type="scientific">Arenivirga flava</name>
    <dbReference type="NCBI Taxonomy" id="1930060"/>
    <lineage>
        <taxon>Bacteria</taxon>
        <taxon>Bacillati</taxon>
        <taxon>Actinomycetota</taxon>
        <taxon>Actinomycetes</taxon>
        <taxon>Micrococcales</taxon>
        <taxon>Microbacteriaceae</taxon>
        <taxon>Arenivirga</taxon>
    </lineage>
</organism>
<dbReference type="GO" id="GO:0015385">
    <property type="term" value="F:sodium:proton antiporter activity"/>
    <property type="evidence" value="ECO:0007669"/>
    <property type="project" value="InterPro"/>
</dbReference>
<dbReference type="Pfam" id="PF00999">
    <property type="entry name" value="Na_H_Exchanger"/>
    <property type="match status" value="1"/>
</dbReference>
<keyword evidence="8 10" id="KW-0472">Membrane</keyword>
<gene>
    <name evidence="12" type="ORF">GCM10025874_08200</name>
</gene>
<feature type="transmembrane region" description="Helical" evidence="10">
    <location>
        <begin position="6"/>
        <end position="21"/>
    </location>
</feature>
<evidence type="ECO:0000256" key="1">
    <source>
        <dbReference type="ARBA" id="ARBA00004651"/>
    </source>
</evidence>
<comment type="caution">
    <text evidence="12">The sequence shown here is derived from an EMBL/GenBank/DDBJ whole genome shotgun (WGS) entry which is preliminary data.</text>
</comment>
<evidence type="ECO:0000259" key="11">
    <source>
        <dbReference type="Pfam" id="PF00999"/>
    </source>
</evidence>
<accession>A0AA37UHZ9</accession>
<name>A0AA37UHZ9_9MICO</name>
<dbReference type="EMBL" id="BSUL01000001">
    <property type="protein sequence ID" value="GMA27567.1"/>
    <property type="molecule type" value="Genomic_DNA"/>
</dbReference>
<dbReference type="PANTHER" id="PTHR10110">
    <property type="entry name" value="SODIUM/HYDROGEN EXCHANGER"/>
    <property type="match status" value="1"/>
</dbReference>